<name>A0A6U3X7U5_9STRA</name>
<dbReference type="PANTHER" id="PTHR39219">
    <property type="entry name" value="ER MEMBRANE PROTEIN COMPLEX SUBUNIT 10"/>
    <property type="match status" value="1"/>
</dbReference>
<feature type="compositionally biased region" description="Gly residues" evidence="1">
    <location>
        <begin position="268"/>
        <end position="281"/>
    </location>
</feature>
<dbReference type="PANTHER" id="PTHR39219:SF1">
    <property type="entry name" value="ER MEMBRANE PROTEIN COMPLEX SUBUNIT 10"/>
    <property type="match status" value="1"/>
</dbReference>
<dbReference type="EMBL" id="HBNS01006765">
    <property type="protein sequence ID" value="CAE4589118.1"/>
    <property type="molecule type" value="Transcribed_RNA"/>
</dbReference>
<evidence type="ECO:0000313" key="3">
    <source>
        <dbReference type="EMBL" id="CAD9336983.1"/>
    </source>
</evidence>
<protein>
    <recommendedName>
        <fullName evidence="5">ER membrane protein complex subunit 10</fullName>
    </recommendedName>
</protein>
<evidence type="ECO:0000256" key="2">
    <source>
        <dbReference type="SAM" id="SignalP"/>
    </source>
</evidence>
<keyword evidence="2" id="KW-0732">Signal</keyword>
<reference evidence="4" key="1">
    <citation type="submission" date="2021-01" db="EMBL/GenBank/DDBJ databases">
        <authorList>
            <person name="Corre E."/>
            <person name="Pelletier E."/>
            <person name="Niang G."/>
            <person name="Scheremetjew M."/>
            <person name="Finn R."/>
            <person name="Kale V."/>
            <person name="Holt S."/>
            <person name="Cochrane G."/>
            <person name="Meng A."/>
            <person name="Brown T."/>
            <person name="Cohen L."/>
        </authorList>
    </citation>
    <scope>NUCLEOTIDE SEQUENCE</scope>
    <source>
        <strain evidence="4">GSO104</strain>
        <strain evidence="3">Pop2</strain>
    </source>
</reference>
<evidence type="ECO:0000313" key="4">
    <source>
        <dbReference type="EMBL" id="CAE4589118.1"/>
    </source>
</evidence>
<feature type="signal peptide" evidence="2">
    <location>
        <begin position="1"/>
        <end position="23"/>
    </location>
</feature>
<dbReference type="AlphaFoldDB" id="A0A6U3X7U5"/>
<feature type="chain" id="PRO_5036192027" description="ER membrane protein complex subunit 10" evidence="2">
    <location>
        <begin position="24"/>
        <end position="307"/>
    </location>
</feature>
<evidence type="ECO:0000256" key="1">
    <source>
        <dbReference type="SAM" id="MobiDB-lite"/>
    </source>
</evidence>
<proteinExistence type="predicted"/>
<organism evidence="4">
    <name type="scientific">Ditylum brightwellii</name>
    <dbReference type="NCBI Taxonomy" id="49249"/>
    <lineage>
        <taxon>Eukaryota</taxon>
        <taxon>Sar</taxon>
        <taxon>Stramenopiles</taxon>
        <taxon>Ochrophyta</taxon>
        <taxon>Bacillariophyta</taxon>
        <taxon>Mediophyceae</taxon>
        <taxon>Lithodesmiophycidae</taxon>
        <taxon>Lithodesmiales</taxon>
        <taxon>Lithodesmiaceae</taxon>
        <taxon>Ditylum</taxon>
    </lineage>
</organism>
<accession>A0A6U3X7U5</accession>
<dbReference type="EMBL" id="HBGN01022809">
    <property type="protein sequence ID" value="CAD9336983.1"/>
    <property type="molecule type" value="Transcribed_RNA"/>
</dbReference>
<feature type="region of interest" description="Disordered" evidence="1">
    <location>
        <begin position="262"/>
        <end position="307"/>
    </location>
</feature>
<gene>
    <name evidence="4" type="ORF">DBRI00130_LOCUS5472</name>
    <name evidence="3" type="ORF">DBRI1063_LOCUS14554</name>
</gene>
<sequence length="307" mass="31569">MRISPSLILPLISTLVAASSATAEAVTRRYKLYHNLGGTSTQPFVERGTILLSNDASLVSEEEKTAPSADKAVTLTAQVEKSGEEEESCKIDAQNVNDLIEKGGMYTLKVVDEESGSEAMASVNGCSVRRANFREEITLTIGHTGTLLSVSYTPLVSLLAKACSPLDTTTTSDLKFQTTVSYQTSTPGMSLPLVLPSGMKPPPGLSFFPQSKKVGVAGAGGAGATGPSPFAEAEEKQQHKSFLMKYWYIVLPLFIMGLTSGAEEEPPQGGGGGGASAGAGGAAPAVAAGGAPAGGGGQSARRRGKRG</sequence>
<dbReference type="Pfam" id="PF21203">
    <property type="entry name" value="ECM10"/>
    <property type="match status" value="1"/>
</dbReference>
<dbReference type="CDD" id="cd22209">
    <property type="entry name" value="EMC10"/>
    <property type="match status" value="1"/>
</dbReference>
<evidence type="ECO:0008006" key="5">
    <source>
        <dbReference type="Google" id="ProtNLM"/>
    </source>
</evidence>